<organism evidence="1 2">
    <name type="scientific">Candidatus Gottesmanbacteria bacterium RBG_16_37_8</name>
    <dbReference type="NCBI Taxonomy" id="1798371"/>
    <lineage>
        <taxon>Bacteria</taxon>
        <taxon>Candidatus Gottesmaniibacteriota</taxon>
    </lineage>
</organism>
<reference evidence="1 2" key="1">
    <citation type="journal article" date="2016" name="Nat. Commun.">
        <title>Thousands of microbial genomes shed light on interconnected biogeochemical processes in an aquifer system.</title>
        <authorList>
            <person name="Anantharaman K."/>
            <person name="Brown C.T."/>
            <person name="Hug L.A."/>
            <person name="Sharon I."/>
            <person name="Castelle C.J."/>
            <person name="Probst A.J."/>
            <person name="Thomas B.C."/>
            <person name="Singh A."/>
            <person name="Wilkins M.J."/>
            <person name="Karaoz U."/>
            <person name="Brodie E.L."/>
            <person name="Williams K.H."/>
            <person name="Hubbard S.S."/>
            <person name="Banfield J.F."/>
        </authorList>
    </citation>
    <scope>NUCLEOTIDE SEQUENCE [LARGE SCALE GENOMIC DNA]</scope>
</reference>
<comment type="caution">
    <text evidence="1">The sequence shown here is derived from an EMBL/GenBank/DDBJ whole genome shotgun (WGS) entry which is preliminary data.</text>
</comment>
<dbReference type="Gene3D" id="1.10.3210.10">
    <property type="entry name" value="Hypothetical protein af1432"/>
    <property type="match status" value="1"/>
</dbReference>
<dbReference type="AlphaFoldDB" id="A0A1F5YTC1"/>
<name>A0A1F5YTC1_9BACT</name>
<dbReference type="STRING" id="1798371.A2W14_02425"/>
<evidence type="ECO:0000313" key="2">
    <source>
        <dbReference type="Proteomes" id="UP000176665"/>
    </source>
</evidence>
<protein>
    <submittedName>
        <fullName evidence="1">Uncharacterized protein</fullName>
    </submittedName>
</protein>
<proteinExistence type="predicted"/>
<sequence length="482" mass="56751">MSFYKYLEFKILPSKYKMMQEKSPETIRNYKSPDYILGLHPFERNQIGMHPFELNRYLPGFCEGRYMGNESEYLDRISILDKDVIRGVLFMNCESYQEMKEKVYQRIETMGKYYGIRSKFDIQGKKLVEEIGFSATDIINVLNFVERAMEGQFRRTNEPAFAHILRVVYRAIDFINYDARLYNGGLVVYPFTPETAKSLIIMSALHDFLEADKTLLDGSKAPYGDYKTIEVFSDGNIKDKIIFRRFGDVKNLDNGELEIKEKVSFMMDCDHRGHFINGLEALRSEGETEEQEFIRLRRYHDQKVEETLPYAGRYLMWYYLPFLVRIFDRRDNLDTYLISKRIKDNKEPLLHINADTDLEEFELGPPSFEEIIDKLKGTLENIGYSEQILINILSPQNVNWQNPQQYLQFVLGFIKTAIDLKDKNVRNYPLQPKRIKSGLYNPEVLKMLPSRIAAFYLFGLGQNDIYKNNPWNIKGPWFPTPI</sequence>
<evidence type="ECO:0000313" key="1">
    <source>
        <dbReference type="EMBL" id="OGG03323.1"/>
    </source>
</evidence>
<dbReference type="Proteomes" id="UP000176665">
    <property type="component" value="Unassembled WGS sequence"/>
</dbReference>
<accession>A0A1F5YTC1</accession>
<dbReference type="EMBL" id="MFJA01000031">
    <property type="protein sequence ID" value="OGG03323.1"/>
    <property type="molecule type" value="Genomic_DNA"/>
</dbReference>
<gene>
    <name evidence="1" type="ORF">A2W14_02425</name>
</gene>